<reference evidence="2" key="1">
    <citation type="submission" date="2025-08" db="UniProtKB">
        <authorList>
            <consortium name="Ensembl"/>
        </authorList>
    </citation>
    <scope>IDENTIFICATION</scope>
</reference>
<dbReference type="AlphaFoldDB" id="A0A2K6TCX6"/>
<dbReference type="Pfam" id="PF09514">
    <property type="entry name" value="SSXRD"/>
    <property type="match status" value="1"/>
</dbReference>
<accession>A0A2K6TCX6</accession>
<keyword evidence="3" id="KW-1185">Reference proteome</keyword>
<dbReference type="GO" id="GO:0006355">
    <property type="term" value="P:regulation of DNA-templated transcription"/>
    <property type="evidence" value="ECO:0007669"/>
    <property type="project" value="InterPro"/>
</dbReference>
<dbReference type="PANTHER" id="PTHR14112">
    <property type="entry name" value="SYNOVIAL SARCOMA, X MEMBER"/>
    <property type="match status" value="1"/>
</dbReference>
<feature type="domain" description="KRAB-related" evidence="1">
    <location>
        <begin position="18"/>
        <end position="81"/>
    </location>
</feature>
<dbReference type="InterPro" id="IPR003655">
    <property type="entry name" value="aKRAB"/>
</dbReference>
<dbReference type="GeneTree" id="ENSGT00390000012484"/>
<evidence type="ECO:0000313" key="2">
    <source>
        <dbReference type="Ensembl" id="ENSSBOP00000017486.1"/>
    </source>
</evidence>
<dbReference type="Proteomes" id="UP000233220">
    <property type="component" value="Unplaced"/>
</dbReference>
<dbReference type="PROSITE" id="PS50806">
    <property type="entry name" value="KRAB_RELATED"/>
    <property type="match status" value="1"/>
</dbReference>
<sequence length="168" mass="19654">MMTAPLQSPRDDAQVSKKGHKAFNDTVRYFSKKNREKLKNSEKITYVCMKRNYETMTKLGLKATLPTFMYNKWATDLQGNDSDRHHNCGNQDEHTQMAFSMLQGNFPKMMPKKPAEEGNYSKGVPEAYVSQNDGKQLCHSQDIWTHRVRERKYLVIYEEISHPEEDEE</sequence>
<reference evidence="2" key="2">
    <citation type="submission" date="2025-09" db="UniProtKB">
        <authorList>
            <consortium name="Ensembl"/>
        </authorList>
    </citation>
    <scope>IDENTIFICATION</scope>
</reference>
<name>A0A2K6TCX6_SAIBB</name>
<dbReference type="GO" id="GO:0005634">
    <property type="term" value="C:nucleus"/>
    <property type="evidence" value="ECO:0007669"/>
    <property type="project" value="InterPro"/>
</dbReference>
<dbReference type="PANTHER" id="PTHR14112:SF1">
    <property type="entry name" value="KRAB-RELATED DOMAIN-CONTAINING PROTEIN"/>
    <property type="match status" value="1"/>
</dbReference>
<evidence type="ECO:0000259" key="1">
    <source>
        <dbReference type="PROSITE" id="PS50806"/>
    </source>
</evidence>
<dbReference type="InterPro" id="IPR036051">
    <property type="entry name" value="KRAB_dom_sf"/>
</dbReference>
<dbReference type="SUPFAM" id="SSF109640">
    <property type="entry name" value="KRAB domain (Kruppel-associated box)"/>
    <property type="match status" value="1"/>
</dbReference>
<dbReference type="STRING" id="39432.ENSSBOP00000017486"/>
<dbReference type="Ensembl" id="ENSSBOT00000034299.1">
    <property type="protein sequence ID" value="ENSSBOP00000017486.1"/>
    <property type="gene ID" value="ENSSBOG00000025400.1"/>
</dbReference>
<protein>
    <recommendedName>
        <fullName evidence="1">KRAB-related domain-containing protein</fullName>
    </recommendedName>
</protein>
<dbReference type="InterPro" id="IPR019041">
    <property type="entry name" value="SSXRD_motif"/>
</dbReference>
<dbReference type="OMA" id="LRTHHYP"/>
<proteinExistence type="predicted"/>
<evidence type="ECO:0000313" key="3">
    <source>
        <dbReference type="Proteomes" id="UP000233220"/>
    </source>
</evidence>
<organism evidence="2 3">
    <name type="scientific">Saimiri boliviensis boliviensis</name>
    <name type="common">Bolivian squirrel monkey</name>
    <dbReference type="NCBI Taxonomy" id="39432"/>
    <lineage>
        <taxon>Eukaryota</taxon>
        <taxon>Metazoa</taxon>
        <taxon>Chordata</taxon>
        <taxon>Craniata</taxon>
        <taxon>Vertebrata</taxon>
        <taxon>Euteleostomi</taxon>
        <taxon>Mammalia</taxon>
        <taxon>Eutheria</taxon>
        <taxon>Euarchontoglires</taxon>
        <taxon>Primates</taxon>
        <taxon>Haplorrhini</taxon>
        <taxon>Platyrrhini</taxon>
        <taxon>Cebidae</taxon>
        <taxon>Saimiriinae</taxon>
        <taxon>Saimiri</taxon>
    </lineage>
</organism>